<dbReference type="InterPro" id="IPR058711">
    <property type="entry name" value="SCO6045-like_C"/>
</dbReference>
<protein>
    <submittedName>
        <fullName evidence="3">Endonuclease</fullName>
    </submittedName>
</protein>
<feature type="region of interest" description="Disordered" evidence="1">
    <location>
        <begin position="124"/>
        <end position="217"/>
    </location>
</feature>
<dbReference type="GO" id="GO:0004519">
    <property type="term" value="F:endonuclease activity"/>
    <property type="evidence" value="ECO:0007669"/>
    <property type="project" value="UniProtKB-KW"/>
</dbReference>
<comment type="caution">
    <text evidence="3">The sequence shown here is derived from an EMBL/GenBank/DDBJ whole genome shotgun (WGS) entry which is preliminary data.</text>
</comment>
<evidence type="ECO:0000256" key="1">
    <source>
        <dbReference type="SAM" id="MobiDB-lite"/>
    </source>
</evidence>
<evidence type="ECO:0000259" key="2">
    <source>
        <dbReference type="Pfam" id="PF26136"/>
    </source>
</evidence>
<reference evidence="4" key="2">
    <citation type="submission" date="2016-04" db="EMBL/GenBank/DDBJ databases">
        <title>Planomonospora sphaerica JCM9374 whole genome shotgun sequence.</title>
        <authorList>
            <person name="Suzuki T."/>
            <person name="Dohra H."/>
            <person name="Kodani S."/>
        </authorList>
    </citation>
    <scope>NUCLEOTIDE SEQUENCE [LARGE SCALE GENOMIC DNA]</scope>
    <source>
        <strain evidence="4">JCM 9374</strain>
    </source>
</reference>
<accession>A0A161LQB6</accession>
<feature type="compositionally biased region" description="Low complexity" evidence="1">
    <location>
        <begin position="1"/>
        <end position="14"/>
    </location>
</feature>
<evidence type="ECO:0000313" key="3">
    <source>
        <dbReference type="EMBL" id="GAT69616.1"/>
    </source>
</evidence>
<dbReference type="RefSeq" id="WP_068901193.1">
    <property type="nucleotide sequence ID" value="NZ_BDCX01000014.1"/>
</dbReference>
<dbReference type="AlphaFoldDB" id="A0A161LQB6"/>
<dbReference type="EMBL" id="BDCX01000014">
    <property type="protein sequence ID" value="GAT69616.1"/>
    <property type="molecule type" value="Genomic_DNA"/>
</dbReference>
<proteinExistence type="predicted"/>
<dbReference type="STRING" id="161355.PS9374_05293"/>
<feature type="compositionally biased region" description="Basic and acidic residues" evidence="1">
    <location>
        <begin position="206"/>
        <end position="217"/>
    </location>
</feature>
<feature type="domain" description="SCO6045-like C-terminal" evidence="2">
    <location>
        <begin position="62"/>
        <end position="147"/>
    </location>
</feature>
<keyword evidence="3" id="KW-0540">Nuclease</keyword>
<organism evidence="3 4">
    <name type="scientific">Planomonospora sphaerica</name>
    <dbReference type="NCBI Taxonomy" id="161355"/>
    <lineage>
        <taxon>Bacteria</taxon>
        <taxon>Bacillati</taxon>
        <taxon>Actinomycetota</taxon>
        <taxon>Actinomycetes</taxon>
        <taxon>Streptosporangiales</taxon>
        <taxon>Streptosporangiaceae</taxon>
        <taxon>Planomonospora</taxon>
    </lineage>
</organism>
<feature type="compositionally biased region" description="Basic and acidic residues" evidence="1">
    <location>
        <begin position="28"/>
        <end position="42"/>
    </location>
</feature>
<sequence>MAEAVPPEEPAGARAGDRGGPGSGGRSGRREPAGAQTGREEPAGAQAGPEEPVTPTGREELARAQAGLLAALVAGAQAPPGFDGERLRIQTASLVAKRRSAVARLRPDLVRALGEDFRAEFAAYASGRPKPPGGSRADAADFAGHLARTGRIPAGAGAGSGDRTGPGNGSGPGNDGPEAGSGPGSGSGTGPPRPAGRWARLTRWLGGERDPWEDDGR</sequence>
<keyword evidence="3" id="KW-0378">Hydrolase</keyword>
<evidence type="ECO:0000313" key="4">
    <source>
        <dbReference type="Proteomes" id="UP000077701"/>
    </source>
</evidence>
<reference evidence="3 4" key="1">
    <citation type="journal article" date="2016" name="Genome Announc.">
        <title>Draft Genome Sequence of Planomonospora sphaerica JCM9374, a Rare Actinomycete.</title>
        <authorList>
            <person name="Dohra H."/>
            <person name="Suzuki T."/>
            <person name="Inoue Y."/>
            <person name="Kodani S."/>
        </authorList>
    </citation>
    <scope>NUCLEOTIDE SEQUENCE [LARGE SCALE GENOMIC DNA]</scope>
    <source>
        <strain evidence="3 4">JCM 9374</strain>
    </source>
</reference>
<dbReference type="Pfam" id="PF26136">
    <property type="entry name" value="SCO6045_C"/>
    <property type="match status" value="1"/>
</dbReference>
<feature type="region of interest" description="Disordered" evidence="1">
    <location>
        <begin position="1"/>
        <end position="61"/>
    </location>
</feature>
<name>A0A161LQB6_9ACTN</name>
<feature type="compositionally biased region" description="Gly residues" evidence="1">
    <location>
        <begin position="156"/>
        <end position="189"/>
    </location>
</feature>
<gene>
    <name evidence="3" type="ORF">PS9374_05293</name>
</gene>
<keyword evidence="3" id="KW-0255">Endonuclease</keyword>
<keyword evidence="4" id="KW-1185">Reference proteome</keyword>
<dbReference type="Proteomes" id="UP000077701">
    <property type="component" value="Unassembled WGS sequence"/>
</dbReference>